<dbReference type="PANTHER" id="PTHR43132:SF2">
    <property type="entry name" value="ARSENICAL RESISTANCE OPERON REPRESSOR ARSR-RELATED"/>
    <property type="match status" value="1"/>
</dbReference>
<feature type="domain" description="HTH arsR-type" evidence="4">
    <location>
        <begin position="1"/>
        <end position="95"/>
    </location>
</feature>
<keyword evidence="1" id="KW-0805">Transcription regulation</keyword>
<sequence>METTEAATLFAALSQPVRLSVLRALICAGPEGMTAGNIAAAQGAKANTMSSHLSVLSAAGLVQSVREGRHIRYSARPERIGEVLSFLIDDCCGGEPGRCYPRLAGHRDETTD</sequence>
<dbReference type="HOGENOM" id="CLU_097806_2_0_5"/>
<evidence type="ECO:0000313" key="6">
    <source>
        <dbReference type="Proteomes" id="UP000003635"/>
    </source>
</evidence>
<dbReference type="InterPro" id="IPR011991">
    <property type="entry name" value="ArsR-like_HTH"/>
</dbReference>
<dbReference type="EMBL" id="AAOT01000010">
    <property type="protein sequence ID" value="EAR51685.1"/>
    <property type="molecule type" value="Genomic_DNA"/>
</dbReference>
<dbReference type="SUPFAM" id="SSF46785">
    <property type="entry name" value="Winged helix' DNA-binding domain"/>
    <property type="match status" value="1"/>
</dbReference>
<comment type="caution">
    <text evidence="5">The sequence shown here is derived from an EMBL/GenBank/DDBJ whole genome shotgun (WGS) entry which is preliminary data.</text>
</comment>
<dbReference type="Gene3D" id="1.10.10.10">
    <property type="entry name" value="Winged helix-like DNA-binding domain superfamily/Winged helix DNA-binding domain"/>
    <property type="match status" value="1"/>
</dbReference>
<organism evidence="5 6">
    <name type="scientific">Oceanicola granulosus (strain ATCC BAA-861 / DSM 15982 / KCTC 12143 / HTCC2516)</name>
    <dbReference type="NCBI Taxonomy" id="314256"/>
    <lineage>
        <taxon>Bacteria</taxon>
        <taxon>Pseudomonadati</taxon>
        <taxon>Pseudomonadota</taxon>
        <taxon>Alphaproteobacteria</taxon>
        <taxon>Rhodobacterales</taxon>
        <taxon>Roseobacteraceae</taxon>
        <taxon>Oceanicola</taxon>
    </lineage>
</organism>
<dbReference type="Proteomes" id="UP000003635">
    <property type="component" value="Unassembled WGS sequence"/>
</dbReference>
<evidence type="ECO:0000256" key="3">
    <source>
        <dbReference type="ARBA" id="ARBA00023163"/>
    </source>
</evidence>
<keyword evidence="2" id="KW-0238">DNA-binding</keyword>
<dbReference type="PROSITE" id="PS50987">
    <property type="entry name" value="HTH_ARSR_2"/>
    <property type="match status" value="1"/>
</dbReference>
<dbReference type="OrthoDB" id="9804742at2"/>
<dbReference type="AlphaFoldDB" id="Q2CG44"/>
<evidence type="ECO:0000259" key="4">
    <source>
        <dbReference type="PROSITE" id="PS50987"/>
    </source>
</evidence>
<gene>
    <name evidence="5" type="ORF">OG2516_03835</name>
</gene>
<keyword evidence="3" id="KW-0804">Transcription</keyword>
<dbReference type="RefSeq" id="WP_007254255.1">
    <property type="nucleotide sequence ID" value="NZ_CH724107.1"/>
</dbReference>
<dbReference type="InterPro" id="IPR051011">
    <property type="entry name" value="Metal_resp_trans_reg"/>
</dbReference>
<dbReference type="SMART" id="SM00418">
    <property type="entry name" value="HTH_ARSR"/>
    <property type="match status" value="1"/>
</dbReference>
<dbReference type="InterPro" id="IPR001845">
    <property type="entry name" value="HTH_ArsR_DNA-bd_dom"/>
</dbReference>
<evidence type="ECO:0000313" key="5">
    <source>
        <dbReference type="EMBL" id="EAR51685.1"/>
    </source>
</evidence>
<dbReference type="NCBIfam" id="NF033788">
    <property type="entry name" value="HTH_metalloreg"/>
    <property type="match status" value="1"/>
</dbReference>
<evidence type="ECO:0000256" key="1">
    <source>
        <dbReference type="ARBA" id="ARBA00023015"/>
    </source>
</evidence>
<dbReference type="CDD" id="cd00090">
    <property type="entry name" value="HTH_ARSR"/>
    <property type="match status" value="1"/>
</dbReference>
<evidence type="ECO:0000256" key="2">
    <source>
        <dbReference type="ARBA" id="ARBA00023125"/>
    </source>
</evidence>
<dbReference type="GO" id="GO:0003677">
    <property type="term" value="F:DNA binding"/>
    <property type="evidence" value="ECO:0007669"/>
    <property type="project" value="UniProtKB-KW"/>
</dbReference>
<dbReference type="eggNOG" id="COG0640">
    <property type="taxonomic scope" value="Bacteria"/>
</dbReference>
<dbReference type="STRING" id="314256.OG2516_03835"/>
<keyword evidence="6" id="KW-1185">Reference proteome</keyword>
<name>Q2CG44_OCEGH</name>
<dbReference type="InterPro" id="IPR036388">
    <property type="entry name" value="WH-like_DNA-bd_sf"/>
</dbReference>
<dbReference type="InterPro" id="IPR036390">
    <property type="entry name" value="WH_DNA-bd_sf"/>
</dbReference>
<dbReference type="PRINTS" id="PR00778">
    <property type="entry name" value="HTHARSR"/>
</dbReference>
<accession>Q2CG44</accession>
<dbReference type="Pfam" id="PF12840">
    <property type="entry name" value="HTH_20"/>
    <property type="match status" value="1"/>
</dbReference>
<protein>
    <submittedName>
        <fullName evidence="5">Transcriptional regulator, ArsR family protein</fullName>
    </submittedName>
</protein>
<dbReference type="GO" id="GO:0003700">
    <property type="term" value="F:DNA-binding transcription factor activity"/>
    <property type="evidence" value="ECO:0007669"/>
    <property type="project" value="InterPro"/>
</dbReference>
<proteinExistence type="predicted"/>
<dbReference type="PANTHER" id="PTHR43132">
    <property type="entry name" value="ARSENICAL RESISTANCE OPERON REPRESSOR ARSR-RELATED"/>
    <property type="match status" value="1"/>
</dbReference>
<reference evidence="5 6" key="1">
    <citation type="journal article" date="2010" name="J. Bacteriol.">
        <title>Genome sequences of Oceanicola granulosus HTCC2516(T) and Oceanicola batsensis HTCC2597(TDelta).</title>
        <authorList>
            <person name="Thrash J.C."/>
            <person name="Cho J.C."/>
            <person name="Vergin K.L."/>
            <person name="Giovannoni S.J."/>
        </authorList>
    </citation>
    <scope>NUCLEOTIDE SEQUENCE [LARGE SCALE GENOMIC DNA]</scope>
    <source>
        <strain evidence="6">ATCC BAA-861 / DSM 15982 / KCTC 12143 / HTCC2516</strain>
    </source>
</reference>